<dbReference type="EMBL" id="CP041370">
    <property type="protein sequence ID" value="QDK92311.1"/>
    <property type="molecule type" value="Genomic_DNA"/>
</dbReference>
<evidence type="ECO:0000313" key="5">
    <source>
        <dbReference type="Proteomes" id="UP000318138"/>
    </source>
</evidence>
<protein>
    <recommendedName>
        <fullName evidence="3">Thioester domain-containing protein</fullName>
    </recommendedName>
</protein>
<organism evidence="4 5">
    <name type="scientific">Paenalkalicoccus suaedae</name>
    <dbReference type="NCBI Taxonomy" id="2592382"/>
    <lineage>
        <taxon>Bacteria</taxon>
        <taxon>Bacillati</taxon>
        <taxon>Bacillota</taxon>
        <taxon>Bacilli</taxon>
        <taxon>Bacillales</taxon>
        <taxon>Bacillaceae</taxon>
        <taxon>Paenalkalicoccus</taxon>
    </lineage>
</organism>
<feature type="region of interest" description="Disordered" evidence="1">
    <location>
        <begin position="747"/>
        <end position="767"/>
    </location>
</feature>
<dbReference type="Proteomes" id="UP000318138">
    <property type="component" value="Plasmid unnamed1"/>
</dbReference>
<keyword evidence="5" id="KW-1185">Reference proteome</keyword>
<gene>
    <name evidence="4" type="ORF">FLK61_00035</name>
</gene>
<dbReference type="KEGG" id="psua:FLK61_00035"/>
<reference evidence="4 5" key="1">
    <citation type="submission" date="2019-07" db="EMBL/GenBank/DDBJ databases">
        <title>Bacillus alkalisoli sp. nov. isolated from saline soil.</title>
        <authorList>
            <person name="Sun J.-Q."/>
            <person name="Xu L."/>
        </authorList>
    </citation>
    <scope>NUCLEOTIDE SEQUENCE [LARGE SCALE GENOMIC DNA]</scope>
    <source>
        <strain evidence="4 5">M4U3P1</strain>
        <plasmid evidence="4 5">unnamed1</plasmid>
    </source>
</reference>
<feature type="domain" description="Thioester" evidence="3">
    <location>
        <begin position="41"/>
        <end position="100"/>
    </location>
</feature>
<dbReference type="InterPro" id="IPR046751">
    <property type="entry name" value="TED_2"/>
</dbReference>
<feature type="chain" id="PRO_5032700480" description="Thioester domain-containing protein" evidence="2">
    <location>
        <begin position="25"/>
        <end position="767"/>
    </location>
</feature>
<feature type="signal peptide" evidence="2">
    <location>
        <begin position="1"/>
        <end position="24"/>
    </location>
</feature>
<sequence length="767" mass="85621">MLSSVVAIAAALFLVPFFTSSAEAATAVATGPYSWKDPHGITHESAYIKIGDTIVYCIDPDKPAPYGGHSYKTPKRQYDDGVKAILYYGFGGDGNEIGKTMTDMVKTYVALNNWLDGKRDQRTYSNQDAEVWKLIQHAKKGDAPSYQVSFSKTKVGSSVSGDQQKSETIKLNGKGTATLTVPSKVTIHVIGGKTQKGGHITIHDGQSFYFTAPLDYGSDYDTGNVNGEIRQLASLLYLPNTSSYQRLMSSTFVVDPVVAAGFTVHFEKRQKQITVVHKDKYEGTVLKKVKESKNIGTNYSYSPEKKIVKDGKTYVPVKTEKKTGKLGNKDITITFEYALQRKITVLHKDNRDHTLIKKQVYTKKRGDTYSYGPLTNLKKNNYTYRPVSDKKVTGTVGKDDVTITIYYDVPLIKTSLDKLQIYTAPAADGLPVKVYLSKTNIYKNDTKGMTTAKINVSLYDGKQLLSKKTYTAQSLPKNVNFTVPAKNLKVNANKLYTVKLEGFNENDVDVPDKAKELSTKGYTSSEDKVSVSMKVVVKNQGSVKRVVMTEVTPTTAMKSYFETMTYQGQLLPKRKTGYGSEQNLAFIYENMLQKDDDDIKFDFKVPEELMDTYLNYSVKDGKAIFPMDVAASKKSSTADNLIREMSFVFPHVNVEKETGSLFTDQQVKAKDKRLKNAVRDGGNKFYTPIWAELGSYDVSYTSSKVGVNKVTIELKDKLTLFAYMYGHMNSETKDQDEIMLTPINADDPFPNGTPDGWSQSDINWLKK</sequence>
<keyword evidence="4" id="KW-0614">Plasmid</keyword>
<evidence type="ECO:0000256" key="1">
    <source>
        <dbReference type="SAM" id="MobiDB-lite"/>
    </source>
</evidence>
<feature type="compositionally biased region" description="Polar residues" evidence="1">
    <location>
        <begin position="756"/>
        <end position="767"/>
    </location>
</feature>
<dbReference type="Pfam" id="PF20610">
    <property type="entry name" value="TED_2"/>
    <property type="match status" value="1"/>
</dbReference>
<accession>A0A856M9M9</accession>
<proteinExistence type="predicted"/>
<keyword evidence="2" id="KW-0732">Signal</keyword>
<evidence type="ECO:0000313" key="4">
    <source>
        <dbReference type="EMBL" id="QDK92311.1"/>
    </source>
</evidence>
<geneLocation type="plasmid" evidence="4 5">
    <name>unnamed1</name>
</geneLocation>
<name>A0A856M9M9_9BACI</name>
<dbReference type="AlphaFoldDB" id="A0A856M9M9"/>
<evidence type="ECO:0000256" key="2">
    <source>
        <dbReference type="SAM" id="SignalP"/>
    </source>
</evidence>
<evidence type="ECO:0000259" key="3">
    <source>
        <dbReference type="Pfam" id="PF20610"/>
    </source>
</evidence>